<dbReference type="Proteomes" id="UP000501802">
    <property type="component" value="Chromosome"/>
</dbReference>
<proteinExistence type="predicted"/>
<reference evidence="1 2" key="1">
    <citation type="submission" date="2020-03" db="EMBL/GenBank/DDBJ databases">
        <authorList>
            <person name="Kim M.K."/>
        </authorList>
    </citation>
    <scope>NUCLEOTIDE SEQUENCE [LARGE SCALE GENOMIC DNA]</scope>
    <source>
        <strain evidence="1 2">BT328</strain>
    </source>
</reference>
<dbReference type="AlphaFoldDB" id="A0A6G9AZ24"/>
<accession>A0A6G9AZ24</accession>
<sequence>MWRLRECRLNDEQLSILIGLSSGAVRNRRAKPDLWKLSEVERLAAFFNVPTTACHQMNQLLHELPNRWTIMHESERRRIERMLSVRRSQFETYNHTDWPVRHLLKMHRVLANDNE</sequence>
<keyword evidence="2" id="KW-1185">Reference proteome</keyword>
<evidence type="ECO:0000313" key="1">
    <source>
        <dbReference type="EMBL" id="QIP17712.1"/>
    </source>
</evidence>
<dbReference type="KEGG" id="spib:G8759_07280"/>
<gene>
    <name evidence="1" type="ORF">G8759_07280</name>
</gene>
<organism evidence="1 2">
    <name type="scientific">Spirosoma aureum</name>
    <dbReference type="NCBI Taxonomy" id="2692134"/>
    <lineage>
        <taxon>Bacteria</taxon>
        <taxon>Pseudomonadati</taxon>
        <taxon>Bacteroidota</taxon>
        <taxon>Cytophagia</taxon>
        <taxon>Cytophagales</taxon>
        <taxon>Cytophagaceae</taxon>
        <taxon>Spirosoma</taxon>
    </lineage>
</organism>
<name>A0A6G9AZ24_9BACT</name>
<protein>
    <submittedName>
        <fullName evidence="1">Uncharacterized protein</fullName>
    </submittedName>
</protein>
<dbReference type="EMBL" id="CP050063">
    <property type="protein sequence ID" value="QIP17712.1"/>
    <property type="molecule type" value="Genomic_DNA"/>
</dbReference>
<evidence type="ECO:0000313" key="2">
    <source>
        <dbReference type="Proteomes" id="UP000501802"/>
    </source>
</evidence>